<keyword evidence="4" id="KW-1003">Cell membrane</keyword>
<evidence type="ECO:0000256" key="3">
    <source>
        <dbReference type="ARBA" id="ARBA00012513"/>
    </source>
</evidence>
<evidence type="ECO:0000256" key="9">
    <source>
        <dbReference type="ARBA" id="ARBA00022729"/>
    </source>
</evidence>
<dbReference type="FunFam" id="1.10.510.10:FF:000016">
    <property type="entry name" value="Somatic embryogenesis receptor-like kinase 1"/>
    <property type="match status" value="1"/>
</dbReference>
<dbReference type="Gramene" id="OBART11G19390.1">
    <property type="protein sequence ID" value="OBART11G19390.1"/>
    <property type="gene ID" value="OBART11G19390"/>
</dbReference>
<evidence type="ECO:0000256" key="17">
    <source>
        <dbReference type="ARBA" id="ARBA00023180"/>
    </source>
</evidence>
<dbReference type="Pfam" id="PF08263">
    <property type="entry name" value="LRRNT_2"/>
    <property type="match status" value="1"/>
</dbReference>
<dbReference type="InterPro" id="IPR008271">
    <property type="entry name" value="Ser/Thr_kinase_AS"/>
</dbReference>
<evidence type="ECO:0000313" key="23">
    <source>
        <dbReference type="EnsemblPlants" id="OBART11G19390.1"/>
    </source>
</evidence>
<keyword evidence="15 21" id="KW-0472">Membrane</keyword>
<reference evidence="23" key="1">
    <citation type="journal article" date="2009" name="Rice">
        <title>De Novo Next Generation Sequencing of Plant Genomes.</title>
        <authorList>
            <person name="Rounsley S."/>
            <person name="Marri P.R."/>
            <person name="Yu Y."/>
            <person name="He R."/>
            <person name="Sisneros N."/>
            <person name="Goicoechea J.L."/>
            <person name="Lee S.J."/>
            <person name="Angelova A."/>
            <person name="Kudrna D."/>
            <person name="Luo M."/>
            <person name="Affourtit J."/>
            <person name="Desany B."/>
            <person name="Knight J."/>
            <person name="Niazi F."/>
            <person name="Egholm M."/>
            <person name="Wing R.A."/>
        </authorList>
    </citation>
    <scope>NUCLEOTIDE SEQUENCE [LARGE SCALE GENOMIC DNA]</scope>
    <source>
        <strain evidence="23">cv. IRGC 105608</strain>
    </source>
</reference>
<dbReference type="eggNOG" id="ENOG502QPJ2">
    <property type="taxonomic scope" value="Eukaryota"/>
</dbReference>
<keyword evidence="5" id="KW-0723">Serine/threonine-protein kinase</keyword>
<keyword evidence="11 20" id="KW-0547">Nucleotide-binding</keyword>
<evidence type="ECO:0000256" key="1">
    <source>
        <dbReference type="ARBA" id="ARBA00004162"/>
    </source>
</evidence>
<dbReference type="InterPro" id="IPR001611">
    <property type="entry name" value="Leu-rich_rpt"/>
</dbReference>
<proteinExistence type="inferred from homology"/>
<sequence length="652" mass="72972">MQLFSADLKSKVLLFSIKKANTVYSRVLLFLKIKQIDNNFQGSMKLIAFGLLLLGYIQYFATPDSEVIALYEIRTMLNDSRGVLNGWNNNQVSPCYFPSISCNQDQKVISITLSSSGLSGFLSPSIGKLLYLQQLLLNDNNITGGIPQELGNLSSLTTLKLGGNSLNGSIPDSLGRLSKLQNLDMSKNLLIGNIPTSLSNLSSLNDINLADNNLSGEIPKRLLQVSHYSYIGNHLNCGQHLISCEGSNFNTGGSNNSTLKVVLASIAGAITLLVIIVLFLLWWQRMRHRSEIYIDVPGQHDHNLEFGQIKRFSWRELQIATNNFNEQNVLGKGGFGKVYKGVLSGPHGRKVAVKRLFEVEKPEGEIAFLREVELISIAVHKNILRLIGFCTTPTERLLVYPYMENLSVASRLRDIKLNEPALDWPTRVRIALGAARGLEYLHEHCNPKIIHRDVKAANVLLDGNFEAVVGDFGLAKMIDRERNTVTTGVRGTMGHIAPEYLKTGRPSVKTDIFGYGVMLLEIVTGERAVFPEFSEGDSEIMLNDQVKRLVQGGRLTDIVDHNLDKEYDLQELEKMIRIALLCTHVEPHLRPAMSEVVQMLEGNVVPAEQWEEWQVAELARRHQHEMNQQRRLFSFSEESLNIQEAIQLSSGR</sequence>
<dbReference type="EC" id="2.7.11.1" evidence="3"/>
<dbReference type="InterPro" id="IPR013210">
    <property type="entry name" value="LRR_N_plant-typ"/>
</dbReference>
<evidence type="ECO:0000313" key="24">
    <source>
        <dbReference type="Proteomes" id="UP000026960"/>
    </source>
</evidence>
<protein>
    <recommendedName>
        <fullName evidence="3">non-specific serine/threonine protein kinase</fullName>
        <ecNumber evidence="3">2.7.11.1</ecNumber>
    </recommendedName>
</protein>
<keyword evidence="24" id="KW-1185">Reference proteome</keyword>
<feature type="binding site" evidence="20">
    <location>
        <position position="354"/>
    </location>
    <ligand>
        <name>ATP</name>
        <dbReference type="ChEBI" id="CHEBI:30616"/>
    </ligand>
</feature>
<keyword evidence="17" id="KW-0325">Glycoprotein</keyword>
<evidence type="ECO:0000256" key="20">
    <source>
        <dbReference type="PROSITE-ProRule" id="PRU10141"/>
    </source>
</evidence>
<evidence type="ECO:0000256" key="2">
    <source>
        <dbReference type="ARBA" id="ARBA00008684"/>
    </source>
</evidence>
<dbReference type="PANTHER" id="PTHR48056">
    <property type="entry name" value="LRR RECEPTOR-LIKE SERINE/THREONINE-PROTEIN KINASE-RELATED"/>
    <property type="match status" value="1"/>
</dbReference>
<dbReference type="PROSITE" id="PS00107">
    <property type="entry name" value="PROTEIN_KINASE_ATP"/>
    <property type="match status" value="1"/>
</dbReference>
<keyword evidence="13 20" id="KW-0067">ATP-binding</keyword>
<comment type="similarity">
    <text evidence="2">Belongs to the protein kinase superfamily. Ser/Thr protein kinase family.</text>
</comment>
<evidence type="ECO:0000256" key="6">
    <source>
        <dbReference type="ARBA" id="ARBA00022614"/>
    </source>
</evidence>
<dbReference type="InterPro" id="IPR050647">
    <property type="entry name" value="Plant_LRR-RLKs"/>
</dbReference>
<evidence type="ECO:0000259" key="22">
    <source>
        <dbReference type="PROSITE" id="PS50011"/>
    </source>
</evidence>
<dbReference type="FunFam" id="3.80.10.10:FF:000150">
    <property type="entry name" value="Putative LRR receptor-like serine/threonine-protein kinase"/>
    <property type="match status" value="1"/>
</dbReference>
<keyword evidence="14 21" id="KW-1133">Transmembrane helix</keyword>
<evidence type="ECO:0000256" key="18">
    <source>
        <dbReference type="ARBA" id="ARBA00047899"/>
    </source>
</evidence>
<evidence type="ECO:0000256" key="12">
    <source>
        <dbReference type="ARBA" id="ARBA00022777"/>
    </source>
</evidence>
<dbReference type="Gene3D" id="3.80.10.10">
    <property type="entry name" value="Ribonuclease Inhibitor"/>
    <property type="match status" value="1"/>
</dbReference>
<dbReference type="InterPro" id="IPR001245">
    <property type="entry name" value="Ser-Thr/Tyr_kinase_cat_dom"/>
</dbReference>
<dbReference type="Proteomes" id="UP000026960">
    <property type="component" value="Chromosome 11"/>
</dbReference>
<evidence type="ECO:0000256" key="7">
    <source>
        <dbReference type="ARBA" id="ARBA00022679"/>
    </source>
</evidence>
<dbReference type="PROSITE" id="PS50011">
    <property type="entry name" value="PROTEIN_KINASE_DOM"/>
    <property type="match status" value="1"/>
</dbReference>
<dbReference type="GO" id="GO:0005886">
    <property type="term" value="C:plasma membrane"/>
    <property type="evidence" value="ECO:0007669"/>
    <property type="project" value="UniProtKB-SubCell"/>
</dbReference>
<dbReference type="Gene3D" id="3.30.200.20">
    <property type="entry name" value="Phosphorylase Kinase, domain 1"/>
    <property type="match status" value="1"/>
</dbReference>
<dbReference type="GO" id="GO:0004674">
    <property type="term" value="F:protein serine/threonine kinase activity"/>
    <property type="evidence" value="ECO:0007669"/>
    <property type="project" value="UniProtKB-KW"/>
</dbReference>
<organism evidence="23">
    <name type="scientific">Oryza barthii</name>
    <dbReference type="NCBI Taxonomy" id="65489"/>
    <lineage>
        <taxon>Eukaryota</taxon>
        <taxon>Viridiplantae</taxon>
        <taxon>Streptophyta</taxon>
        <taxon>Embryophyta</taxon>
        <taxon>Tracheophyta</taxon>
        <taxon>Spermatophyta</taxon>
        <taxon>Magnoliopsida</taxon>
        <taxon>Liliopsida</taxon>
        <taxon>Poales</taxon>
        <taxon>Poaceae</taxon>
        <taxon>BOP clade</taxon>
        <taxon>Oryzoideae</taxon>
        <taxon>Oryzeae</taxon>
        <taxon>Oryzinae</taxon>
        <taxon>Oryza</taxon>
    </lineage>
</organism>
<evidence type="ECO:0000256" key="13">
    <source>
        <dbReference type="ARBA" id="ARBA00022840"/>
    </source>
</evidence>
<evidence type="ECO:0000256" key="21">
    <source>
        <dbReference type="SAM" id="Phobius"/>
    </source>
</evidence>
<comment type="catalytic activity">
    <reaction evidence="19">
        <text>L-seryl-[protein] + ATP = O-phospho-L-seryl-[protein] + ADP + H(+)</text>
        <dbReference type="Rhea" id="RHEA:17989"/>
        <dbReference type="Rhea" id="RHEA-COMP:9863"/>
        <dbReference type="Rhea" id="RHEA-COMP:11604"/>
        <dbReference type="ChEBI" id="CHEBI:15378"/>
        <dbReference type="ChEBI" id="CHEBI:29999"/>
        <dbReference type="ChEBI" id="CHEBI:30616"/>
        <dbReference type="ChEBI" id="CHEBI:83421"/>
        <dbReference type="ChEBI" id="CHEBI:456216"/>
        <dbReference type="EC" id="2.7.11.1"/>
    </reaction>
</comment>
<evidence type="ECO:0000256" key="14">
    <source>
        <dbReference type="ARBA" id="ARBA00022989"/>
    </source>
</evidence>
<evidence type="ECO:0000256" key="8">
    <source>
        <dbReference type="ARBA" id="ARBA00022692"/>
    </source>
</evidence>
<name>A0A0D3HNV0_9ORYZ</name>
<dbReference type="InterPro" id="IPR000719">
    <property type="entry name" value="Prot_kinase_dom"/>
</dbReference>
<keyword evidence="8 21" id="KW-0812">Transmembrane</keyword>
<evidence type="ECO:0000256" key="11">
    <source>
        <dbReference type="ARBA" id="ARBA00022741"/>
    </source>
</evidence>
<dbReference type="GO" id="GO:0009742">
    <property type="term" value="P:brassinosteroid mediated signaling pathway"/>
    <property type="evidence" value="ECO:0007669"/>
    <property type="project" value="UniProtKB-ARBA"/>
</dbReference>
<dbReference type="SUPFAM" id="SSF52058">
    <property type="entry name" value="L domain-like"/>
    <property type="match status" value="1"/>
</dbReference>
<dbReference type="HOGENOM" id="CLU_000288_92_6_1"/>
<comment type="subcellular location">
    <subcellularLocation>
        <location evidence="1">Cell membrane</location>
        <topology evidence="1">Single-pass membrane protein</topology>
    </subcellularLocation>
</comment>
<evidence type="ECO:0000256" key="19">
    <source>
        <dbReference type="ARBA" id="ARBA00048679"/>
    </source>
</evidence>
<keyword evidence="7" id="KW-0808">Transferase</keyword>
<dbReference type="SMART" id="SM00220">
    <property type="entry name" value="S_TKc"/>
    <property type="match status" value="1"/>
</dbReference>
<dbReference type="InterPro" id="IPR011009">
    <property type="entry name" value="Kinase-like_dom_sf"/>
</dbReference>
<dbReference type="SUPFAM" id="SSF56112">
    <property type="entry name" value="Protein kinase-like (PK-like)"/>
    <property type="match status" value="1"/>
</dbReference>
<dbReference type="EnsemblPlants" id="OBART11G19390.1">
    <property type="protein sequence ID" value="OBART11G19390.1"/>
    <property type="gene ID" value="OBART11G19390"/>
</dbReference>
<dbReference type="STRING" id="65489.A0A0D3HNV0"/>
<accession>A0A0D3HNV0</accession>
<dbReference type="AlphaFoldDB" id="A0A0D3HNV0"/>
<keyword evidence="9" id="KW-0732">Signal</keyword>
<dbReference type="Pfam" id="PF13855">
    <property type="entry name" value="LRR_8"/>
    <property type="match status" value="1"/>
</dbReference>
<evidence type="ECO:0000256" key="16">
    <source>
        <dbReference type="ARBA" id="ARBA00023170"/>
    </source>
</evidence>
<dbReference type="PaxDb" id="65489-OBART11G19390.1"/>
<dbReference type="GO" id="GO:0005524">
    <property type="term" value="F:ATP binding"/>
    <property type="evidence" value="ECO:0007669"/>
    <property type="project" value="UniProtKB-UniRule"/>
</dbReference>
<dbReference type="InterPro" id="IPR017441">
    <property type="entry name" value="Protein_kinase_ATP_BS"/>
</dbReference>
<reference evidence="23" key="2">
    <citation type="submission" date="2015-03" db="UniProtKB">
        <authorList>
            <consortium name="EnsemblPlants"/>
        </authorList>
    </citation>
    <scope>IDENTIFICATION</scope>
</reference>
<keyword evidence="12" id="KW-0418">Kinase</keyword>
<feature type="domain" description="Protein kinase" evidence="22">
    <location>
        <begin position="324"/>
        <end position="604"/>
    </location>
</feature>
<feature type="transmembrane region" description="Helical" evidence="21">
    <location>
        <begin position="261"/>
        <end position="283"/>
    </location>
</feature>
<keyword evidence="16" id="KW-0675">Receptor</keyword>
<evidence type="ECO:0000256" key="15">
    <source>
        <dbReference type="ARBA" id="ARBA00023136"/>
    </source>
</evidence>
<dbReference type="PANTHER" id="PTHR48056:SF81">
    <property type="entry name" value="RECEPTOR PROTEIN-TYROSINE KINASE CEPR1"/>
    <property type="match status" value="1"/>
</dbReference>
<evidence type="ECO:0000256" key="5">
    <source>
        <dbReference type="ARBA" id="ARBA00022527"/>
    </source>
</evidence>
<dbReference type="FunFam" id="3.30.200.20:FF:000015">
    <property type="entry name" value="Somatic embryogenesis receptor kinase 1"/>
    <property type="match status" value="1"/>
</dbReference>
<dbReference type="PROSITE" id="PS00108">
    <property type="entry name" value="PROTEIN_KINASE_ST"/>
    <property type="match status" value="1"/>
</dbReference>
<evidence type="ECO:0000256" key="4">
    <source>
        <dbReference type="ARBA" id="ARBA00022475"/>
    </source>
</evidence>
<dbReference type="InterPro" id="IPR032675">
    <property type="entry name" value="LRR_dom_sf"/>
</dbReference>
<keyword evidence="6" id="KW-0433">Leucine-rich repeat</keyword>
<dbReference type="Pfam" id="PF07714">
    <property type="entry name" value="PK_Tyr_Ser-Thr"/>
    <property type="match status" value="1"/>
</dbReference>
<comment type="catalytic activity">
    <reaction evidence="18">
        <text>L-threonyl-[protein] + ATP = O-phospho-L-threonyl-[protein] + ADP + H(+)</text>
        <dbReference type="Rhea" id="RHEA:46608"/>
        <dbReference type="Rhea" id="RHEA-COMP:11060"/>
        <dbReference type="Rhea" id="RHEA-COMP:11605"/>
        <dbReference type="ChEBI" id="CHEBI:15378"/>
        <dbReference type="ChEBI" id="CHEBI:30013"/>
        <dbReference type="ChEBI" id="CHEBI:30616"/>
        <dbReference type="ChEBI" id="CHEBI:61977"/>
        <dbReference type="ChEBI" id="CHEBI:456216"/>
        <dbReference type="EC" id="2.7.11.1"/>
    </reaction>
</comment>
<keyword evidence="10" id="KW-0677">Repeat</keyword>
<dbReference type="Gene3D" id="1.10.510.10">
    <property type="entry name" value="Transferase(Phosphotransferase) domain 1"/>
    <property type="match status" value="1"/>
</dbReference>
<evidence type="ECO:0000256" key="10">
    <source>
        <dbReference type="ARBA" id="ARBA00022737"/>
    </source>
</evidence>